<organism evidence="3 4">
    <name type="scientific">Diabrotica balteata</name>
    <name type="common">Banded cucumber beetle</name>
    <dbReference type="NCBI Taxonomy" id="107213"/>
    <lineage>
        <taxon>Eukaryota</taxon>
        <taxon>Metazoa</taxon>
        <taxon>Ecdysozoa</taxon>
        <taxon>Arthropoda</taxon>
        <taxon>Hexapoda</taxon>
        <taxon>Insecta</taxon>
        <taxon>Pterygota</taxon>
        <taxon>Neoptera</taxon>
        <taxon>Endopterygota</taxon>
        <taxon>Coleoptera</taxon>
        <taxon>Polyphaga</taxon>
        <taxon>Cucujiformia</taxon>
        <taxon>Chrysomeloidea</taxon>
        <taxon>Chrysomelidae</taxon>
        <taxon>Galerucinae</taxon>
        <taxon>Diabroticina</taxon>
        <taxon>Diabroticites</taxon>
        <taxon>Diabrotica</taxon>
    </lineage>
</organism>
<dbReference type="PANTHER" id="PTHR31535:SF3">
    <property type="entry name" value="REGULATORY PROTEIN ZESTE"/>
    <property type="match status" value="1"/>
</dbReference>
<feature type="region of interest" description="Disordered" evidence="1">
    <location>
        <begin position="84"/>
        <end position="275"/>
    </location>
</feature>
<feature type="compositionally biased region" description="Acidic residues" evidence="1">
    <location>
        <begin position="188"/>
        <end position="198"/>
    </location>
</feature>
<gene>
    <name evidence="3" type="ORF">DIABBA_LOCUS6817</name>
</gene>
<feature type="compositionally biased region" description="Gly residues" evidence="1">
    <location>
        <begin position="212"/>
        <end position="244"/>
    </location>
</feature>
<accession>A0A9N9T321</accession>
<feature type="compositionally biased region" description="Gly residues" evidence="1">
    <location>
        <begin position="546"/>
        <end position="557"/>
    </location>
</feature>
<keyword evidence="2" id="KW-0732">Signal</keyword>
<feature type="signal peptide" evidence="2">
    <location>
        <begin position="1"/>
        <end position="15"/>
    </location>
</feature>
<dbReference type="AlphaFoldDB" id="A0A9N9T321"/>
<protein>
    <submittedName>
        <fullName evidence="3">Uncharacterized protein</fullName>
    </submittedName>
</protein>
<feature type="compositionally biased region" description="Basic and acidic residues" evidence="1">
    <location>
        <begin position="145"/>
        <end position="160"/>
    </location>
</feature>
<evidence type="ECO:0000313" key="4">
    <source>
        <dbReference type="Proteomes" id="UP001153709"/>
    </source>
</evidence>
<feature type="compositionally biased region" description="Basic and acidic residues" evidence="1">
    <location>
        <begin position="349"/>
        <end position="369"/>
    </location>
</feature>
<dbReference type="InterPro" id="IPR031959">
    <property type="entry name" value="DUF4779"/>
</dbReference>
<feature type="compositionally biased region" description="Polar residues" evidence="1">
    <location>
        <begin position="85"/>
        <end position="95"/>
    </location>
</feature>
<dbReference type="Proteomes" id="UP001153709">
    <property type="component" value="Chromosome 4"/>
</dbReference>
<dbReference type="OrthoDB" id="8251545at2759"/>
<evidence type="ECO:0000256" key="1">
    <source>
        <dbReference type="SAM" id="MobiDB-lite"/>
    </source>
</evidence>
<proteinExistence type="predicted"/>
<feature type="region of interest" description="Disordered" evidence="1">
    <location>
        <begin position="665"/>
        <end position="728"/>
    </location>
</feature>
<dbReference type="PANTHER" id="PTHR31535">
    <property type="match status" value="1"/>
</dbReference>
<feature type="compositionally biased region" description="Basic and acidic residues" evidence="1">
    <location>
        <begin position="266"/>
        <end position="275"/>
    </location>
</feature>
<reference evidence="3" key="1">
    <citation type="submission" date="2022-01" db="EMBL/GenBank/DDBJ databases">
        <authorList>
            <person name="King R."/>
        </authorList>
    </citation>
    <scope>NUCLEOTIDE SEQUENCE</scope>
</reference>
<dbReference type="Pfam" id="PF16009">
    <property type="entry name" value="DUF4779"/>
    <property type="match status" value="1"/>
</dbReference>
<feature type="compositionally biased region" description="Basic and acidic residues" evidence="1">
    <location>
        <begin position="684"/>
        <end position="710"/>
    </location>
</feature>
<keyword evidence="4" id="KW-1185">Reference proteome</keyword>
<feature type="compositionally biased region" description="Basic and acidic residues" evidence="1">
    <location>
        <begin position="505"/>
        <end position="539"/>
    </location>
</feature>
<feature type="compositionally biased region" description="Basic and acidic residues" evidence="1">
    <location>
        <begin position="376"/>
        <end position="457"/>
    </location>
</feature>
<feature type="compositionally biased region" description="Basic and acidic residues" evidence="1">
    <location>
        <begin position="465"/>
        <end position="496"/>
    </location>
</feature>
<feature type="chain" id="PRO_5040492074" evidence="2">
    <location>
        <begin position="16"/>
        <end position="883"/>
    </location>
</feature>
<dbReference type="EMBL" id="OU898279">
    <property type="protein sequence ID" value="CAG9833411.1"/>
    <property type="molecule type" value="Genomic_DNA"/>
</dbReference>
<feature type="compositionally biased region" description="Basic and acidic residues" evidence="1">
    <location>
        <begin position="561"/>
        <end position="571"/>
    </location>
</feature>
<feature type="compositionally biased region" description="Acidic residues" evidence="1">
    <location>
        <begin position="101"/>
        <end position="116"/>
    </location>
</feature>
<evidence type="ECO:0000256" key="2">
    <source>
        <dbReference type="SAM" id="SignalP"/>
    </source>
</evidence>
<evidence type="ECO:0000313" key="3">
    <source>
        <dbReference type="EMBL" id="CAG9833411.1"/>
    </source>
</evidence>
<feature type="region of interest" description="Disordered" evidence="1">
    <location>
        <begin position="340"/>
        <end position="579"/>
    </location>
</feature>
<feature type="compositionally biased region" description="Basic and acidic residues" evidence="1">
    <location>
        <begin position="172"/>
        <end position="187"/>
    </location>
</feature>
<sequence>MKPLFLLCFFTITSARHVTHSEVISNFVSRESFEDLAVSAAEPRPVVVEYYPSEVLPLTADQHAFSDSEVSQASEKVEKILQRPISFSYQNNNDQTSDASEVSEEEDDEKEAEVTEVDQKPDAVDYYKYVKNIESTESDEGAGNEENKNEKTENEENRENENEESEEVIAETSDHEDIKNDDNKEDNTAEDTVSEDNASEPYEVHESKKGKTGGGHGGGGGGGGHGHKGGGGGHGGGGGGGHGGGDADEVKSDSEWVSAHYKRRQRNDDSPELKNTKQATLKDYWLSKTGLASNRYEALENVKPSEEVEILEDQKGEQPPPIFIQNVECIKPLQELLQQITSGSHKKGGGKEHYSSHKGEKGEKGDKGYKGHHHHEKGEKGHHTKENHEKEYEEKGGEKKNHHHDDGYTAEHHKGEKGEKGSKYHEEGKHSKGHSTKGEHSIHKKDEYEKKQEFYDESHEEDGFEKDGEYFHEDNYKKGGHEKGSYDKGGEEESHYGKKHHHDKGGHFKEQKGYKGSKGHDSHHEHEEKHGKKGSDSGGKKWSYGKGKGGGGGGGGHKQGHLHEQADETHNPIRVVQPENLHIKDVVNEAAPRLILEENSRYLKEPNVLYPPLNSLPLNRNYPEVNSSKRKKHHHLREPHPILPSYIKENQFIPIVSPIQRRMDDVAEVEDSPESSKEISVQQRKFDDEKPFIEETKENTDESDDEKPVIEEPEENTEESSLVKSVPTTDQIVPSSVPNFEDHEDLLVKHETLLNNMFEETEPVKTASTKKNNKMIHMFGNDAESSVEYEDLLLPDGSIESNEELGSYSIYKLGDYRQPENVTTALTVAKEEEEEEVTTFEPLSTTIINTVNEPEKSETRPVVFQEPLSTSMRPIVVMEEAER</sequence>
<name>A0A9N9T321_DIABA</name>